<evidence type="ECO:0000256" key="6">
    <source>
        <dbReference type="ARBA" id="ARBA00022840"/>
    </source>
</evidence>
<dbReference type="FunFam" id="3.40.50.300:FF:001091">
    <property type="entry name" value="Probable disease resistance protein At1g61300"/>
    <property type="match status" value="1"/>
</dbReference>
<evidence type="ECO:0000256" key="3">
    <source>
        <dbReference type="ARBA" id="ARBA00022737"/>
    </source>
</evidence>
<dbReference type="Gene3D" id="3.40.50.300">
    <property type="entry name" value="P-loop containing nucleotide triphosphate hydrolases"/>
    <property type="match status" value="1"/>
</dbReference>
<evidence type="ECO:0000256" key="2">
    <source>
        <dbReference type="ARBA" id="ARBA00022614"/>
    </source>
</evidence>
<keyword evidence="5" id="KW-0611">Plant defense</keyword>
<dbReference type="InterPro" id="IPR050905">
    <property type="entry name" value="Plant_NBS-LRR"/>
</dbReference>
<dbReference type="PRINTS" id="PR00364">
    <property type="entry name" value="DISEASERSIST"/>
</dbReference>
<dbReference type="InterPro" id="IPR002182">
    <property type="entry name" value="NB-ARC"/>
</dbReference>
<dbReference type="Gene3D" id="1.10.10.10">
    <property type="entry name" value="Winged helix-like DNA-binding domain superfamily/Winged helix DNA-binding domain"/>
    <property type="match status" value="1"/>
</dbReference>
<feature type="coiled-coil region" evidence="7">
    <location>
        <begin position="37"/>
        <end position="93"/>
    </location>
</feature>
<dbReference type="Proteomes" id="UP000634136">
    <property type="component" value="Unassembled WGS sequence"/>
</dbReference>
<evidence type="ECO:0000256" key="1">
    <source>
        <dbReference type="ARBA" id="ARBA00008894"/>
    </source>
</evidence>
<dbReference type="EMBL" id="JAAIUW010000005">
    <property type="protein sequence ID" value="KAF7833581.1"/>
    <property type="molecule type" value="Genomic_DNA"/>
</dbReference>
<keyword evidence="10" id="KW-1185">Reference proteome</keyword>
<comment type="similarity">
    <text evidence="1">Belongs to the disease resistance NB-LRR family.</text>
</comment>
<dbReference type="InterPro" id="IPR003593">
    <property type="entry name" value="AAA+_ATPase"/>
</dbReference>
<dbReference type="Pfam" id="PF00931">
    <property type="entry name" value="NB-ARC"/>
    <property type="match status" value="1"/>
</dbReference>
<dbReference type="SUPFAM" id="SSF52540">
    <property type="entry name" value="P-loop containing nucleoside triphosphate hydrolases"/>
    <property type="match status" value="1"/>
</dbReference>
<organism evidence="9 10">
    <name type="scientific">Senna tora</name>
    <dbReference type="NCBI Taxonomy" id="362788"/>
    <lineage>
        <taxon>Eukaryota</taxon>
        <taxon>Viridiplantae</taxon>
        <taxon>Streptophyta</taxon>
        <taxon>Embryophyta</taxon>
        <taxon>Tracheophyta</taxon>
        <taxon>Spermatophyta</taxon>
        <taxon>Magnoliopsida</taxon>
        <taxon>eudicotyledons</taxon>
        <taxon>Gunneridae</taxon>
        <taxon>Pentapetalae</taxon>
        <taxon>rosids</taxon>
        <taxon>fabids</taxon>
        <taxon>Fabales</taxon>
        <taxon>Fabaceae</taxon>
        <taxon>Caesalpinioideae</taxon>
        <taxon>Cassia clade</taxon>
        <taxon>Senna</taxon>
    </lineage>
</organism>
<dbReference type="SUPFAM" id="SSF52047">
    <property type="entry name" value="RNI-like"/>
    <property type="match status" value="3"/>
</dbReference>
<dbReference type="PANTHER" id="PTHR33463:SF183">
    <property type="entry name" value="NB-ARC DOMAIN DISEASE RESISTANCE PROTEIN"/>
    <property type="match status" value="1"/>
</dbReference>
<accession>A0A835C8S2</accession>
<keyword evidence="4" id="KW-0547">Nucleotide-binding</keyword>
<dbReference type="InterPro" id="IPR036388">
    <property type="entry name" value="WH-like_DNA-bd_sf"/>
</dbReference>
<dbReference type="PANTHER" id="PTHR33463">
    <property type="entry name" value="NB-ARC DOMAIN-CONTAINING PROTEIN-RELATED"/>
    <property type="match status" value="1"/>
</dbReference>
<dbReference type="GO" id="GO:0005524">
    <property type="term" value="F:ATP binding"/>
    <property type="evidence" value="ECO:0007669"/>
    <property type="project" value="UniProtKB-KW"/>
</dbReference>
<dbReference type="OrthoDB" id="971758at2759"/>
<dbReference type="Gene3D" id="3.80.10.10">
    <property type="entry name" value="Ribonuclease Inhibitor"/>
    <property type="match status" value="4"/>
</dbReference>
<keyword evidence="3" id="KW-0677">Repeat</keyword>
<dbReference type="InterPro" id="IPR032675">
    <property type="entry name" value="LRR_dom_sf"/>
</dbReference>
<reference evidence="9" key="1">
    <citation type="submission" date="2020-09" db="EMBL/GenBank/DDBJ databases">
        <title>Genome-Enabled Discovery of Anthraquinone Biosynthesis in Senna tora.</title>
        <authorList>
            <person name="Kang S.-H."/>
            <person name="Pandey R.P."/>
            <person name="Lee C.-M."/>
            <person name="Sim J.-S."/>
            <person name="Jeong J.-T."/>
            <person name="Choi B.-S."/>
            <person name="Jung M."/>
            <person name="Ginzburg D."/>
            <person name="Zhao K."/>
            <person name="Won S.Y."/>
            <person name="Oh T.-J."/>
            <person name="Yu Y."/>
            <person name="Kim N.-H."/>
            <person name="Lee O.R."/>
            <person name="Lee T.-H."/>
            <person name="Bashyal P."/>
            <person name="Kim T.-S."/>
            <person name="Lee W.-H."/>
            <person name="Kawkins C."/>
            <person name="Kim C.-K."/>
            <person name="Kim J.S."/>
            <person name="Ahn B.O."/>
            <person name="Rhee S.Y."/>
            <person name="Sohng J.K."/>
        </authorList>
    </citation>
    <scope>NUCLEOTIDE SEQUENCE</scope>
    <source>
        <tissue evidence="9">Leaf</tissue>
    </source>
</reference>
<protein>
    <submittedName>
        <fullName evidence="9">Putative disease resistance protein</fullName>
    </submittedName>
</protein>
<keyword evidence="6" id="KW-0067">ATP-binding</keyword>
<name>A0A835C8S2_9FABA</name>
<evidence type="ECO:0000256" key="4">
    <source>
        <dbReference type="ARBA" id="ARBA00022741"/>
    </source>
</evidence>
<dbReference type="GO" id="GO:0006952">
    <property type="term" value="P:defense response"/>
    <property type="evidence" value="ECO:0007669"/>
    <property type="project" value="UniProtKB-KW"/>
</dbReference>
<dbReference type="GO" id="GO:0043531">
    <property type="term" value="F:ADP binding"/>
    <property type="evidence" value="ECO:0007669"/>
    <property type="project" value="InterPro"/>
</dbReference>
<comment type="caution">
    <text evidence="9">The sequence shown here is derived from an EMBL/GenBank/DDBJ whole genome shotgun (WGS) entry which is preliminary data.</text>
</comment>
<dbReference type="InterPro" id="IPR027417">
    <property type="entry name" value="P-loop_NTPase"/>
</dbReference>
<feature type="domain" description="AAA+ ATPase" evidence="8">
    <location>
        <begin position="170"/>
        <end position="326"/>
    </location>
</feature>
<dbReference type="Gene3D" id="1.10.8.430">
    <property type="entry name" value="Helical domain of apoptotic protease-activating factors"/>
    <property type="match status" value="1"/>
</dbReference>
<sequence length="1630" mass="184159">MAEIVIAITSKLAEYMIQPTITQARYLFCGAKITRNLESEKEKLAITQESVHKLVEEALNRTEIINKAVEKWLEEVKRVLAEVETLEQESKAKNGCFRGWYPNWRKYSLSKEMMKKIDVMMKLNTNRGFTPFSFRARLPDIEYFSSEKFVYFKSTKLASDELLKALGDDSSHMIGLYGMGGSGKTTLAKEVGKKVKEAKLFDHVIFTTVSHSPNIKRIQQEIADLLGLKLYSDESNVGRARKIAFRLQSGQSILVILDDVWEMLNLEDIGIPVDEDGSSCKIILTTRRLQVCNLMECQKTISLNLLSEDEALTLLQKHAGVDDKYFKLLNGLADEVSRECKGLHIAIEAVGKSLKGKSIDEWNVALDKLKHSKPIDVEDGVKDAFACIKLSYDYLRNKEARMLFLMCSMFPEDHDISVEDLFRYGIGLGLCGEVDSFELARSQMNAGINNLLSSCLLMCSERKKDHLKMHDVARDVALWIAHKEGFPIHVNLEKNMSMLSDDGAFKDCYAVSSYYEEIEQLPHHLDSPKLEILILNTSWSLRSSRASFEGIKGLKVMAITAVNYFKIAYLSLPQSTWSLNNLRTLRLVEWHLDDISSVDLLRRAEDVYLGCHQGACKNIIPELVQAVGGMNELTKLRLDACSEIECVIDTSSYSFQVDAVYPKLVKLVLENMENLSEVIRGPSLVYFFENLEELHLTHCIQLHSIFSKECNLCSLKVLKLEHCPTLITSLFPMSVAQTMVLLQELTVKNCHELKCLVTNEGEEIIPDNSGFLFPKLRNLSVSSCQKLEFTFPISCVQGLEQLQEISIVNASKLKYVFGHHGHEGQLSNQTEISFPLLSILRLEGLPNLVSIFPENNPSRWPSLTELHWGQGALETGKNQLSNEVLLPIVLEVREVEIQNCAVVNIFHLERVEQVMESKLETLRLTNLPELKSIWMGCSSTQILTLQYLQHLEVHHCGKLKSIFSSMIYTFSIPLLTNLIISDCEELEEIIAENEEPQNLVNSQICFPKLRELQVLQCNKLKRLFSTVVARMLPNLKFLSIVEAAELLVVFKRKNGECTNSQDKIELPNLRKIQLKKLPNLIEFCQEEVLLPTLRIVELTSLPSLTEFCQGFRLSSVKLHKVVIEGCPKLNSISEQSQLIALPQRTKGEQTNRPSGSKLRNKASALLPDDLNVHHLVIENCLAINLFYPEGVESVSSKLVSLRLRNLPKMRLIWMDCTHVVSLHGLQELSVYNCGKLKSVFSTVLQRSLPQLMHLSISHCKDLKEIIAEDDDTQNPLNSQVCFPKLESLRVEKCHKLKRVFPTSMETMLPQLESLSMSDCDQLKEIFGCGNIEGSSFDKRKEVVLPNLRHVNLQQLPNLSDICKGCTLHVVQLKRLMVMGCDKLRSVFFTTVETMLPQLGFLDISNCAQLKEILGCGNIEDSSISNRKEIILPNLRKLSLHQLPNLIDICQGFILHAVELNDVSIRDCPKFTPILGATSVCQTKERCSDGEVAHEIQALQAILNLNEGEEAGITSILTLYHISKLYRFLRPLFSSSSPRLPLFCHLSPTNLRRCSVTPAPLLNGSPYYSVQPMLAACGGLPSPCFCREFKSESFVSFFYPPFRFLFPSSRVAEVGAYEGDASSFELRPPSF</sequence>
<dbReference type="SMART" id="SM00382">
    <property type="entry name" value="AAA"/>
    <property type="match status" value="1"/>
</dbReference>
<dbReference type="InterPro" id="IPR057135">
    <property type="entry name" value="At4g27190-like_LRR"/>
</dbReference>
<evidence type="ECO:0000256" key="7">
    <source>
        <dbReference type="SAM" id="Coils"/>
    </source>
</evidence>
<keyword evidence="2" id="KW-0433">Leucine-rich repeat</keyword>
<evidence type="ECO:0000313" key="10">
    <source>
        <dbReference type="Proteomes" id="UP000634136"/>
    </source>
</evidence>
<evidence type="ECO:0000313" key="9">
    <source>
        <dbReference type="EMBL" id="KAF7833581.1"/>
    </source>
</evidence>
<evidence type="ECO:0000256" key="5">
    <source>
        <dbReference type="ARBA" id="ARBA00022821"/>
    </source>
</evidence>
<gene>
    <name evidence="9" type="ORF">G2W53_015914</name>
</gene>
<evidence type="ECO:0000259" key="8">
    <source>
        <dbReference type="SMART" id="SM00382"/>
    </source>
</evidence>
<dbReference type="InterPro" id="IPR042197">
    <property type="entry name" value="Apaf_helical"/>
</dbReference>
<dbReference type="Pfam" id="PF23247">
    <property type="entry name" value="LRR_RPS2"/>
    <property type="match status" value="6"/>
</dbReference>
<proteinExistence type="inferred from homology"/>
<keyword evidence="7" id="KW-0175">Coiled coil</keyword>